<feature type="domain" description="Nucleoside transporter/FeoB GTPase Gate" evidence="2">
    <location>
        <begin position="137"/>
        <end position="235"/>
    </location>
</feature>
<dbReference type="Proteomes" id="UP000005273">
    <property type="component" value="Unassembled WGS sequence"/>
</dbReference>
<dbReference type="InterPro" id="IPR011642">
    <property type="entry name" value="Gate_dom"/>
</dbReference>
<feature type="transmembrane region" description="Helical" evidence="1">
    <location>
        <begin position="12"/>
        <end position="31"/>
    </location>
</feature>
<feature type="transmembrane region" description="Helical" evidence="1">
    <location>
        <begin position="429"/>
        <end position="450"/>
    </location>
</feature>
<keyword evidence="1" id="KW-0472">Membrane</keyword>
<feature type="transmembrane region" description="Helical" evidence="1">
    <location>
        <begin position="51"/>
        <end position="76"/>
    </location>
</feature>
<proteinExistence type="predicted"/>
<name>A0A0T5X8Q9_9BACT</name>
<gene>
    <name evidence="3" type="ORF">HMPREF1705_03971</name>
</gene>
<dbReference type="Pfam" id="PF07670">
    <property type="entry name" value="Gate"/>
    <property type="match status" value="1"/>
</dbReference>
<feature type="transmembrane region" description="Helical" evidence="1">
    <location>
        <begin position="396"/>
        <end position="417"/>
    </location>
</feature>
<feature type="transmembrane region" description="Helical" evidence="1">
    <location>
        <begin position="239"/>
        <end position="258"/>
    </location>
</feature>
<feature type="transmembrane region" description="Helical" evidence="1">
    <location>
        <begin position="212"/>
        <end position="233"/>
    </location>
</feature>
<evidence type="ECO:0000256" key="1">
    <source>
        <dbReference type="SAM" id="Phobius"/>
    </source>
</evidence>
<feature type="transmembrane region" description="Helical" evidence="1">
    <location>
        <begin position="134"/>
        <end position="157"/>
    </location>
</feature>
<evidence type="ECO:0000259" key="2">
    <source>
        <dbReference type="Pfam" id="PF07670"/>
    </source>
</evidence>
<reference evidence="4" key="1">
    <citation type="submission" date="2012-09" db="EMBL/GenBank/DDBJ databases">
        <authorList>
            <person name="Weinstock G."/>
            <person name="Sodergren E."/>
            <person name="Clifton S."/>
            <person name="Fulton L."/>
            <person name="Fulton B."/>
            <person name="Courtney L."/>
            <person name="Fronick C."/>
            <person name="Harrison M."/>
            <person name="Strong C."/>
            <person name="Farmer C."/>
            <person name="Delehaunty K."/>
            <person name="Markovic C."/>
            <person name="Hall O."/>
            <person name="Minx P."/>
            <person name="Tomlinson C."/>
            <person name="Mitreva M."/>
            <person name="Nelson J."/>
            <person name="Hou S."/>
            <person name="Wollam A."/>
            <person name="Pepin K.H."/>
            <person name="Johnson M."/>
            <person name="Bhonagiri V."/>
            <person name="Nash W.E."/>
            <person name="Suruliraj S."/>
            <person name="Warren W."/>
            <person name="Chinwalla A."/>
            <person name="Mardis E.R."/>
            <person name="Wilson R.K."/>
        </authorList>
    </citation>
    <scope>NUCLEOTIDE SEQUENCE [LARGE SCALE GENOMIC DNA]</scope>
    <source>
        <strain evidence="4">OS1</strain>
    </source>
</reference>
<feature type="transmembrane region" description="Helical" evidence="1">
    <location>
        <begin position="318"/>
        <end position="349"/>
    </location>
</feature>
<dbReference type="OrthoDB" id="1633380at2"/>
<keyword evidence="1" id="KW-1133">Transmembrane helix</keyword>
<keyword evidence="4" id="KW-1185">Reference proteome</keyword>
<feature type="transmembrane region" description="Helical" evidence="1">
    <location>
        <begin position="88"/>
        <end position="114"/>
    </location>
</feature>
<organism evidence="3 4">
    <name type="scientific">Acetomicrobium hydrogeniformans ATCC BAA-1850</name>
    <dbReference type="NCBI Taxonomy" id="592015"/>
    <lineage>
        <taxon>Bacteria</taxon>
        <taxon>Thermotogati</taxon>
        <taxon>Synergistota</taxon>
        <taxon>Synergistia</taxon>
        <taxon>Synergistales</taxon>
        <taxon>Acetomicrobiaceae</taxon>
        <taxon>Acetomicrobium</taxon>
    </lineage>
</organism>
<sequence>MQVRKQAFSSVEIMRFLIPSALGVLFFLVPFPQDGTFNTVLGIVIDWGKEALKPILVVTAMTLVVASAIITIYASLFKPSFIMKSQFFKDLFVVSPLWSISRILGAIFSVMVYYKIGPEAIWSMDTGGTPVLVLAPSLLVIFSVLAAAVSLLTDFGLMEYVGTLARPLMHPLFTLPGRSAIDTLASWLGSSSVGVVITTRLHNEGYYSDREAAIISTSFSILSVAYIYVMADFVGLPNMYFQILITIYAVSFILAILAPRFWPLKGIPDSYSGRSGKQRPEAEIPPDHTLHSWALKTAVERAKREGIHTVIRTCYQTFCFLIVSTMPLVVSWGTIVLIIATYTPIFQWISLPFAYMLELVKIPEAYKVAPAFVLAFADQFLAAVIGATCTTVAAKFMCACISATGLIYMTEIGVLILNSSIPLDFPKLTAIYFMRAVLSVFLLAPFVWLFC</sequence>
<protein>
    <submittedName>
        <fullName evidence="3">Transporter gate domain protein</fullName>
    </submittedName>
</protein>
<dbReference type="AlphaFoldDB" id="A0A0T5X8Q9"/>
<dbReference type="eggNOG" id="COG3314">
    <property type="taxonomic scope" value="Bacteria"/>
</dbReference>
<comment type="caution">
    <text evidence="3">The sequence shown here is derived from an EMBL/GenBank/DDBJ whole genome shotgun (WGS) entry which is preliminary data.</text>
</comment>
<feature type="transmembrane region" description="Helical" evidence="1">
    <location>
        <begin position="369"/>
        <end position="389"/>
    </location>
</feature>
<evidence type="ECO:0000313" key="4">
    <source>
        <dbReference type="Proteomes" id="UP000005273"/>
    </source>
</evidence>
<dbReference type="EMBL" id="ACJX03000001">
    <property type="protein sequence ID" value="KRT34728.1"/>
    <property type="molecule type" value="Genomic_DNA"/>
</dbReference>
<dbReference type="RefSeq" id="WP_009200397.1">
    <property type="nucleotide sequence ID" value="NZ_ACJX03000001.1"/>
</dbReference>
<evidence type="ECO:0000313" key="3">
    <source>
        <dbReference type="EMBL" id="KRT34728.1"/>
    </source>
</evidence>
<keyword evidence="1" id="KW-0812">Transmembrane</keyword>
<accession>A0A0T5X8Q9</accession>
<dbReference type="STRING" id="592015.HMPREF1705_03971"/>